<dbReference type="OMA" id="WHRILNK"/>
<reference evidence="5" key="1">
    <citation type="submission" date="2011-08" db="EMBL/GenBank/DDBJ databases">
        <authorList>
            <person name="Rombauts S."/>
        </authorList>
    </citation>
    <scope>NUCLEOTIDE SEQUENCE</scope>
    <source>
        <strain evidence="5">London</strain>
    </source>
</reference>
<dbReference type="GO" id="GO:0060090">
    <property type="term" value="F:molecular adaptor activity"/>
    <property type="evidence" value="ECO:0007669"/>
    <property type="project" value="TreeGrafter"/>
</dbReference>
<dbReference type="PANTHER" id="PTHR13401">
    <property type="entry name" value="RAGULATOR COMPLEX PROTEIN LAMTOR1"/>
    <property type="match status" value="1"/>
</dbReference>
<dbReference type="GO" id="GO:0005765">
    <property type="term" value="C:lysosomal membrane"/>
    <property type="evidence" value="ECO:0007669"/>
    <property type="project" value="TreeGrafter"/>
</dbReference>
<dbReference type="GO" id="GO:0071230">
    <property type="term" value="P:cellular response to amino acid stimulus"/>
    <property type="evidence" value="ECO:0007669"/>
    <property type="project" value="TreeGrafter"/>
</dbReference>
<evidence type="ECO:0000256" key="3">
    <source>
        <dbReference type="SAM" id="MobiDB-lite"/>
    </source>
</evidence>
<accession>T1K1A1</accession>
<dbReference type="GO" id="GO:0043410">
    <property type="term" value="P:positive regulation of MAPK cascade"/>
    <property type="evidence" value="ECO:0007669"/>
    <property type="project" value="TreeGrafter"/>
</dbReference>
<sequence length="190" mass="21268">MGNWSSCCLPGDKNSDDGESERARILNDPTAGEDCCYPNDGVAINSKEATNYGTINNGGNKSNEQIAAWHRILNKMQANVIDVCNVDVPPVQQNEYAERTRLYQNRINQLRQPLFLKYRLPNKSSSINGPGSGYKRLTDIASSQRDSSYFKSISEQDLSLMNEISDRTLIAVKKGYIVNIEEDLVVQFNP</sequence>
<gene>
    <name evidence="4" type="primary">107359416</name>
</gene>
<dbReference type="EnsemblMetazoa" id="tetur04g00660.1">
    <property type="protein sequence ID" value="tetur04g00660.1"/>
    <property type="gene ID" value="tetur04g00660"/>
</dbReference>
<dbReference type="HOGENOM" id="CLU_1429740_0_0_1"/>
<organism evidence="4 5">
    <name type="scientific">Tetranychus urticae</name>
    <name type="common">Two-spotted spider mite</name>
    <dbReference type="NCBI Taxonomy" id="32264"/>
    <lineage>
        <taxon>Eukaryota</taxon>
        <taxon>Metazoa</taxon>
        <taxon>Ecdysozoa</taxon>
        <taxon>Arthropoda</taxon>
        <taxon>Chelicerata</taxon>
        <taxon>Arachnida</taxon>
        <taxon>Acari</taxon>
        <taxon>Acariformes</taxon>
        <taxon>Trombidiformes</taxon>
        <taxon>Prostigmata</taxon>
        <taxon>Eleutherengona</taxon>
        <taxon>Raphignathae</taxon>
        <taxon>Tetranychoidea</taxon>
        <taxon>Tetranychidae</taxon>
        <taxon>Tetranychus</taxon>
    </lineage>
</organism>
<dbReference type="AlphaFoldDB" id="T1K1A1"/>
<dbReference type="GO" id="GO:0001919">
    <property type="term" value="P:regulation of receptor recycling"/>
    <property type="evidence" value="ECO:0007669"/>
    <property type="project" value="TreeGrafter"/>
</dbReference>
<dbReference type="STRING" id="32264.T1K1A1"/>
<evidence type="ECO:0000313" key="5">
    <source>
        <dbReference type="Proteomes" id="UP000015104"/>
    </source>
</evidence>
<dbReference type="GO" id="GO:0071986">
    <property type="term" value="C:Ragulator complex"/>
    <property type="evidence" value="ECO:0007669"/>
    <property type="project" value="TreeGrafter"/>
</dbReference>
<reference evidence="4" key="2">
    <citation type="submission" date="2015-06" db="UniProtKB">
        <authorList>
            <consortium name="EnsemblMetazoa"/>
        </authorList>
    </citation>
    <scope>IDENTIFICATION</scope>
</reference>
<protein>
    <recommendedName>
        <fullName evidence="6">Late endosomal/lysosomal adaptor and MAPK and MTOR activator 1</fullName>
    </recommendedName>
</protein>
<keyword evidence="1" id="KW-0519">Myristate</keyword>
<name>T1K1A1_TETUR</name>
<keyword evidence="2" id="KW-0449">Lipoprotein</keyword>
<dbReference type="EMBL" id="CAEY01001347">
    <property type="status" value="NOT_ANNOTATED_CDS"/>
    <property type="molecule type" value="Genomic_DNA"/>
</dbReference>
<dbReference type="GO" id="GO:0005085">
    <property type="term" value="F:guanyl-nucleotide exchange factor activity"/>
    <property type="evidence" value="ECO:0007669"/>
    <property type="project" value="TreeGrafter"/>
</dbReference>
<feature type="region of interest" description="Disordered" evidence="3">
    <location>
        <begin position="1"/>
        <end position="21"/>
    </location>
</feature>
<dbReference type="PANTHER" id="PTHR13401:SF2">
    <property type="entry name" value="RAGULATOR COMPLEX PROTEIN LAMTOR1"/>
    <property type="match status" value="1"/>
</dbReference>
<evidence type="ECO:0008006" key="6">
    <source>
        <dbReference type="Google" id="ProtNLM"/>
    </source>
</evidence>
<dbReference type="Proteomes" id="UP000015104">
    <property type="component" value="Unassembled WGS sequence"/>
</dbReference>
<dbReference type="OrthoDB" id="5562028at2759"/>
<evidence type="ECO:0000256" key="1">
    <source>
        <dbReference type="ARBA" id="ARBA00022707"/>
    </source>
</evidence>
<evidence type="ECO:0000313" key="4">
    <source>
        <dbReference type="EnsemblMetazoa" id="tetur04g00660.1"/>
    </source>
</evidence>
<dbReference type="KEGG" id="tut:107359416"/>
<proteinExistence type="predicted"/>
<evidence type="ECO:0000256" key="2">
    <source>
        <dbReference type="ARBA" id="ARBA00023288"/>
    </source>
</evidence>
<keyword evidence="5" id="KW-1185">Reference proteome</keyword>